<keyword evidence="3" id="KW-1185">Reference proteome</keyword>
<gene>
    <name evidence="2" type="ORF">M8542_38245</name>
</gene>
<dbReference type="AlphaFoldDB" id="A0A9X2NH61"/>
<dbReference type="EMBL" id="JAMXQV010000027">
    <property type="protein sequence ID" value="MCR6488686.1"/>
    <property type="molecule type" value="Genomic_DNA"/>
</dbReference>
<evidence type="ECO:0000313" key="2">
    <source>
        <dbReference type="EMBL" id="MCR6488686.1"/>
    </source>
</evidence>
<evidence type="ECO:0000313" key="3">
    <source>
        <dbReference type="Proteomes" id="UP001144096"/>
    </source>
</evidence>
<keyword evidence="1" id="KW-0732">Signal</keyword>
<feature type="signal peptide" evidence="1">
    <location>
        <begin position="1"/>
        <end position="25"/>
    </location>
</feature>
<proteinExistence type="predicted"/>
<comment type="caution">
    <text evidence="2">The sequence shown here is derived from an EMBL/GenBank/DDBJ whole genome shotgun (WGS) entry which is preliminary data.</text>
</comment>
<evidence type="ECO:0000256" key="1">
    <source>
        <dbReference type="SAM" id="SignalP"/>
    </source>
</evidence>
<dbReference type="RefSeq" id="WP_257925250.1">
    <property type="nucleotide sequence ID" value="NZ_JAMXQV010000027.1"/>
</dbReference>
<accession>A0A9X2NH61</accession>
<evidence type="ECO:0008006" key="4">
    <source>
        <dbReference type="Google" id="ProtNLM"/>
    </source>
</evidence>
<sequence>MNRTYKTIFVAAATATIAAGAVAVAVTPASGAAAPADEQPSTVEDYSYPGADAILASDHVQLISGDGHILYKRCPVPETPGLIIVRSTDLIGAAGNGKLCFEVTAAEGHLTMKIPNVFAVRGDGTSATAGHKLKAQLTTDAGVHSSVDINPNSDTEVGIAATPPGDATTLLQLDASR</sequence>
<reference evidence="2" key="1">
    <citation type="submission" date="2022-06" db="EMBL/GenBank/DDBJ databases">
        <title>Amycolatopsis iheyaensis sp. nov., a new species of the genus Amycolatopsis isolated from soil in Iheya island, Japan.</title>
        <authorList>
            <person name="Ngamcharungchit C."/>
            <person name="Kanto H."/>
            <person name="Take A."/>
            <person name="Intra B."/>
            <person name="Matsumoto A."/>
            <person name="Panbangred W."/>
            <person name="Inahashi Y."/>
        </authorList>
    </citation>
    <scope>NUCLEOTIDE SEQUENCE</scope>
    <source>
        <strain evidence="2">OK19-0408</strain>
    </source>
</reference>
<organism evidence="2 3">
    <name type="scientific">Amycolatopsis iheyensis</name>
    <dbReference type="NCBI Taxonomy" id="2945988"/>
    <lineage>
        <taxon>Bacteria</taxon>
        <taxon>Bacillati</taxon>
        <taxon>Actinomycetota</taxon>
        <taxon>Actinomycetes</taxon>
        <taxon>Pseudonocardiales</taxon>
        <taxon>Pseudonocardiaceae</taxon>
        <taxon>Amycolatopsis</taxon>
    </lineage>
</organism>
<name>A0A9X2NH61_9PSEU</name>
<feature type="chain" id="PRO_5040930316" description="Secreted protein" evidence="1">
    <location>
        <begin position="26"/>
        <end position="177"/>
    </location>
</feature>
<dbReference type="Proteomes" id="UP001144096">
    <property type="component" value="Unassembled WGS sequence"/>
</dbReference>
<protein>
    <recommendedName>
        <fullName evidence="4">Secreted protein</fullName>
    </recommendedName>
</protein>